<reference evidence="5 6" key="1">
    <citation type="submission" date="2015-01" db="EMBL/GenBank/DDBJ databases">
        <title>Genome sequence of Mycobacterium llatzerense and Mycobacterium immunogenum recovered from brain abscess.</title>
        <authorList>
            <person name="Greninger A.L."/>
            <person name="Langelier C."/>
            <person name="Cunningham G."/>
            <person name="Chiu C.Y."/>
            <person name="Miller S."/>
        </authorList>
    </citation>
    <scope>NUCLEOTIDE SEQUENCE [LARGE SCALE GENOMIC DNA]</scope>
    <source>
        <strain evidence="5 6">CLUC14</strain>
    </source>
</reference>
<feature type="domain" description="Acyl-CoA dehydrogenase/oxidase C-terminal" evidence="4">
    <location>
        <begin position="208"/>
        <end position="326"/>
    </location>
</feature>
<keyword evidence="3" id="KW-0560">Oxidoreductase</keyword>
<evidence type="ECO:0000259" key="4">
    <source>
        <dbReference type="Pfam" id="PF00441"/>
    </source>
</evidence>
<dbReference type="Pfam" id="PF00441">
    <property type="entry name" value="Acyl-CoA_dh_1"/>
    <property type="match status" value="1"/>
</dbReference>
<accession>A0A0D1J2T7</accession>
<gene>
    <name evidence="5" type="ORF">TL10_16435</name>
</gene>
<dbReference type="STRING" id="280871.TL10_16435"/>
<dbReference type="PATRIC" id="fig|280871.6.peg.3410"/>
<dbReference type="EMBL" id="JXST01000022">
    <property type="protein sequence ID" value="KIU15883.1"/>
    <property type="molecule type" value="Genomic_DNA"/>
</dbReference>
<dbReference type="InterPro" id="IPR009075">
    <property type="entry name" value="AcylCo_DH/oxidase_C"/>
</dbReference>
<organism evidence="5 6">
    <name type="scientific">Mycolicibacterium llatzerense</name>
    <dbReference type="NCBI Taxonomy" id="280871"/>
    <lineage>
        <taxon>Bacteria</taxon>
        <taxon>Bacillati</taxon>
        <taxon>Actinomycetota</taxon>
        <taxon>Actinomycetes</taxon>
        <taxon>Mycobacteriales</taxon>
        <taxon>Mycobacteriaceae</taxon>
        <taxon>Mycolicibacterium</taxon>
    </lineage>
</organism>
<keyword evidence="2" id="KW-0274">FAD</keyword>
<dbReference type="PANTHER" id="PTHR48083">
    <property type="entry name" value="MEDIUM-CHAIN SPECIFIC ACYL-COA DEHYDROGENASE, MITOCHONDRIAL-RELATED"/>
    <property type="match status" value="1"/>
</dbReference>
<proteinExistence type="predicted"/>
<keyword evidence="1" id="KW-0285">Flavoprotein</keyword>
<dbReference type="RefSeq" id="WP_043986428.1">
    <property type="nucleotide sequence ID" value="NZ_JXST01000022.1"/>
</dbReference>
<dbReference type="SUPFAM" id="SSF47203">
    <property type="entry name" value="Acyl-CoA dehydrogenase C-terminal domain-like"/>
    <property type="match status" value="1"/>
</dbReference>
<dbReference type="GO" id="GO:0033539">
    <property type="term" value="P:fatty acid beta-oxidation using acyl-CoA dehydrogenase"/>
    <property type="evidence" value="ECO:0007669"/>
    <property type="project" value="TreeGrafter"/>
</dbReference>
<sequence>MTVNNALAGGVFDAGPIEPDDHTALLRDLVDQLGKRSFDSRVGRRSRPDVFDDTLWRRLEDTALERLTTTADVDAGPAEVATLLYGLARHAAAVPIAETDLLAAWLGRQSGLELPRRGPMTVAIADATTTRNHQITGTATDVPWAATSTIVVLARIADIHYTGLLSEPDIRGGHNLAGEPRDTVRFTMPTDHLRAVGEQVHAELCRRGAWARCMQMMGALDASAALTLAHTRERKQFGRALSDFQSVQHALAAMAGQIERGRAVATLAVAAASDFGFASQQTDFAVTVAKTVLGRAAADVITIAHQLHGAIGITAEHPLWLFTTRLRSWSDDYGTAVHHAQRLGHAALAASSAWDLTIGSGVQYSGGRLR</sequence>
<dbReference type="GO" id="GO:0005737">
    <property type="term" value="C:cytoplasm"/>
    <property type="evidence" value="ECO:0007669"/>
    <property type="project" value="TreeGrafter"/>
</dbReference>
<dbReference type="InterPro" id="IPR036250">
    <property type="entry name" value="AcylCo_DH-like_C"/>
</dbReference>
<dbReference type="Gene3D" id="1.20.140.10">
    <property type="entry name" value="Butyryl-CoA Dehydrogenase, subunit A, domain 3"/>
    <property type="match status" value="1"/>
</dbReference>
<name>A0A0D1J2T7_9MYCO</name>
<protein>
    <submittedName>
        <fullName evidence="5">Acyl-CoA dehydrogenase</fullName>
    </submittedName>
</protein>
<dbReference type="GO" id="GO:0003995">
    <property type="term" value="F:acyl-CoA dehydrogenase activity"/>
    <property type="evidence" value="ECO:0007669"/>
    <property type="project" value="TreeGrafter"/>
</dbReference>
<evidence type="ECO:0000313" key="5">
    <source>
        <dbReference type="EMBL" id="KIU15883.1"/>
    </source>
</evidence>
<dbReference type="AlphaFoldDB" id="A0A0D1J2T7"/>
<evidence type="ECO:0000256" key="1">
    <source>
        <dbReference type="ARBA" id="ARBA00022630"/>
    </source>
</evidence>
<evidence type="ECO:0000256" key="3">
    <source>
        <dbReference type="ARBA" id="ARBA00023002"/>
    </source>
</evidence>
<evidence type="ECO:0000313" key="6">
    <source>
        <dbReference type="Proteomes" id="UP000032221"/>
    </source>
</evidence>
<evidence type="ECO:0000256" key="2">
    <source>
        <dbReference type="ARBA" id="ARBA00022827"/>
    </source>
</evidence>
<dbReference type="InterPro" id="IPR050741">
    <property type="entry name" value="Acyl-CoA_dehydrogenase"/>
</dbReference>
<comment type="caution">
    <text evidence="5">The sequence shown here is derived from an EMBL/GenBank/DDBJ whole genome shotgun (WGS) entry which is preliminary data.</text>
</comment>
<dbReference type="Proteomes" id="UP000032221">
    <property type="component" value="Unassembled WGS sequence"/>
</dbReference>
<keyword evidence="6" id="KW-1185">Reference proteome</keyword>
<dbReference type="OrthoDB" id="2450120at2"/>